<protein>
    <submittedName>
        <fullName evidence="10">Ferredoxin</fullName>
    </submittedName>
</protein>
<dbReference type="Pfam" id="PF00111">
    <property type="entry name" value="Fer2"/>
    <property type="match status" value="1"/>
</dbReference>
<keyword evidence="5" id="KW-0249">Electron transport</keyword>
<comment type="similarity">
    <text evidence="1">Belongs to the 2Fe2S plant-type ferredoxin family.</text>
</comment>
<dbReference type="PROSITE" id="PS51085">
    <property type="entry name" value="2FE2S_FER_2"/>
    <property type="match status" value="1"/>
</dbReference>
<feature type="domain" description="2Fe-2S ferredoxin-type" evidence="9">
    <location>
        <begin position="2"/>
        <end position="97"/>
    </location>
</feature>
<dbReference type="EMBL" id="PZZP01000001">
    <property type="protein sequence ID" value="PTM59444.1"/>
    <property type="molecule type" value="Genomic_DNA"/>
</dbReference>
<evidence type="ECO:0000313" key="11">
    <source>
        <dbReference type="Proteomes" id="UP000241639"/>
    </source>
</evidence>
<proteinExistence type="inferred from homology"/>
<name>A0A2T4ZC23_9BACL</name>
<dbReference type="InterPro" id="IPR001041">
    <property type="entry name" value="2Fe-2S_ferredoxin-type"/>
</dbReference>
<evidence type="ECO:0000256" key="5">
    <source>
        <dbReference type="ARBA" id="ARBA00022982"/>
    </source>
</evidence>
<evidence type="ECO:0000256" key="4">
    <source>
        <dbReference type="ARBA" id="ARBA00022723"/>
    </source>
</evidence>
<dbReference type="GO" id="GO:0046872">
    <property type="term" value="F:metal ion binding"/>
    <property type="evidence" value="ECO:0007669"/>
    <property type="project" value="UniProtKB-KW"/>
</dbReference>
<evidence type="ECO:0000256" key="2">
    <source>
        <dbReference type="ARBA" id="ARBA00022448"/>
    </source>
</evidence>
<sequence length="99" mass="11068">MPKVHIIVGKEEHSLEVGEGDNLLFEAVSRSVMIPFNCTSGRCGTCRVRVVEGAEHLSEMGDREELRLGDEQVEKGYRLACQSFVFGDVTVEVPQPRLY</sequence>
<dbReference type="InterPro" id="IPR006058">
    <property type="entry name" value="2Fe2S_fd_BS"/>
</dbReference>
<comment type="cofactor">
    <cofactor evidence="8">
        <name>[2Fe-2S] cluster</name>
        <dbReference type="ChEBI" id="CHEBI:190135"/>
    </cofactor>
</comment>
<evidence type="ECO:0000313" key="10">
    <source>
        <dbReference type="EMBL" id="PTM59444.1"/>
    </source>
</evidence>
<evidence type="ECO:0000256" key="3">
    <source>
        <dbReference type="ARBA" id="ARBA00022714"/>
    </source>
</evidence>
<dbReference type="RefSeq" id="WP_107726442.1">
    <property type="nucleotide sequence ID" value="NZ_PZZP01000001.1"/>
</dbReference>
<dbReference type="Gene3D" id="3.10.20.30">
    <property type="match status" value="1"/>
</dbReference>
<keyword evidence="7" id="KW-0411">Iron-sulfur</keyword>
<keyword evidence="2" id="KW-0813">Transport</keyword>
<dbReference type="PANTHER" id="PTHR43112">
    <property type="entry name" value="FERREDOXIN"/>
    <property type="match status" value="1"/>
</dbReference>
<dbReference type="InterPro" id="IPR012675">
    <property type="entry name" value="Beta-grasp_dom_sf"/>
</dbReference>
<evidence type="ECO:0000256" key="7">
    <source>
        <dbReference type="ARBA" id="ARBA00023014"/>
    </source>
</evidence>
<dbReference type="CDD" id="cd00207">
    <property type="entry name" value="fer2"/>
    <property type="match status" value="1"/>
</dbReference>
<dbReference type="OrthoDB" id="9807864at2"/>
<keyword evidence="3" id="KW-0001">2Fe-2S</keyword>
<dbReference type="PANTHER" id="PTHR43112:SF3">
    <property type="entry name" value="FERREDOXIN-2, CHLOROPLASTIC"/>
    <property type="match status" value="1"/>
</dbReference>
<dbReference type="InterPro" id="IPR036010">
    <property type="entry name" value="2Fe-2S_ferredoxin-like_sf"/>
</dbReference>
<dbReference type="PROSITE" id="PS00197">
    <property type="entry name" value="2FE2S_FER_1"/>
    <property type="match status" value="1"/>
</dbReference>
<organism evidence="10 11">
    <name type="scientific">Desmospora activa DSM 45169</name>
    <dbReference type="NCBI Taxonomy" id="1121389"/>
    <lineage>
        <taxon>Bacteria</taxon>
        <taxon>Bacillati</taxon>
        <taxon>Bacillota</taxon>
        <taxon>Bacilli</taxon>
        <taxon>Bacillales</taxon>
        <taxon>Thermoactinomycetaceae</taxon>
        <taxon>Desmospora</taxon>
    </lineage>
</organism>
<evidence type="ECO:0000259" key="9">
    <source>
        <dbReference type="PROSITE" id="PS51085"/>
    </source>
</evidence>
<evidence type="ECO:0000256" key="6">
    <source>
        <dbReference type="ARBA" id="ARBA00023004"/>
    </source>
</evidence>
<gene>
    <name evidence="10" type="ORF">C8J48_2066</name>
</gene>
<dbReference type="Proteomes" id="UP000241639">
    <property type="component" value="Unassembled WGS sequence"/>
</dbReference>
<comment type="caution">
    <text evidence="10">The sequence shown here is derived from an EMBL/GenBank/DDBJ whole genome shotgun (WGS) entry which is preliminary data.</text>
</comment>
<dbReference type="AlphaFoldDB" id="A0A2T4ZC23"/>
<keyword evidence="6" id="KW-0408">Iron</keyword>
<keyword evidence="11" id="KW-1185">Reference proteome</keyword>
<accession>A0A2T4ZC23</accession>
<dbReference type="GO" id="GO:0051537">
    <property type="term" value="F:2 iron, 2 sulfur cluster binding"/>
    <property type="evidence" value="ECO:0007669"/>
    <property type="project" value="UniProtKB-KW"/>
</dbReference>
<reference evidence="10 11" key="1">
    <citation type="submission" date="2018-04" db="EMBL/GenBank/DDBJ databases">
        <title>Genomic Encyclopedia of Archaeal and Bacterial Type Strains, Phase II (KMG-II): from individual species to whole genera.</title>
        <authorList>
            <person name="Goeker M."/>
        </authorList>
    </citation>
    <scope>NUCLEOTIDE SEQUENCE [LARGE SCALE GENOMIC DNA]</scope>
    <source>
        <strain evidence="10 11">DSM 45169</strain>
    </source>
</reference>
<dbReference type="SUPFAM" id="SSF54292">
    <property type="entry name" value="2Fe-2S ferredoxin-like"/>
    <property type="match status" value="1"/>
</dbReference>
<keyword evidence="4" id="KW-0479">Metal-binding</keyword>
<evidence type="ECO:0000256" key="8">
    <source>
        <dbReference type="ARBA" id="ARBA00034078"/>
    </source>
</evidence>
<evidence type="ECO:0000256" key="1">
    <source>
        <dbReference type="ARBA" id="ARBA00007874"/>
    </source>
</evidence>